<keyword evidence="1" id="KW-0479">Metal-binding</keyword>
<proteinExistence type="predicted"/>
<keyword evidence="5" id="KW-1185">Reference proteome</keyword>
<dbReference type="Pfam" id="PF00264">
    <property type="entry name" value="Tyrosinase"/>
    <property type="match status" value="1"/>
</dbReference>
<dbReference type="PRINTS" id="PR00092">
    <property type="entry name" value="TYROSINASE"/>
</dbReference>
<dbReference type="Gene3D" id="1.10.1280.10">
    <property type="entry name" value="Di-copper center containing domain from catechol oxidase"/>
    <property type="match status" value="1"/>
</dbReference>
<dbReference type="SUPFAM" id="SSF48056">
    <property type="entry name" value="Di-copper centre-containing domain"/>
    <property type="match status" value="1"/>
</dbReference>
<organism evidence="4 5">
    <name type="scientific">Zasmidium cellare ATCC 36951</name>
    <dbReference type="NCBI Taxonomy" id="1080233"/>
    <lineage>
        <taxon>Eukaryota</taxon>
        <taxon>Fungi</taxon>
        <taxon>Dikarya</taxon>
        <taxon>Ascomycota</taxon>
        <taxon>Pezizomycotina</taxon>
        <taxon>Dothideomycetes</taxon>
        <taxon>Dothideomycetidae</taxon>
        <taxon>Mycosphaerellales</taxon>
        <taxon>Mycosphaerellaceae</taxon>
        <taxon>Zasmidium</taxon>
    </lineage>
</organism>
<dbReference type="RefSeq" id="XP_033662144.1">
    <property type="nucleotide sequence ID" value="XM_033814136.1"/>
</dbReference>
<dbReference type="GO" id="GO:0046872">
    <property type="term" value="F:metal ion binding"/>
    <property type="evidence" value="ECO:0007669"/>
    <property type="project" value="UniProtKB-KW"/>
</dbReference>
<evidence type="ECO:0000313" key="5">
    <source>
        <dbReference type="Proteomes" id="UP000799537"/>
    </source>
</evidence>
<keyword evidence="2" id="KW-0186">Copper</keyword>
<dbReference type="PANTHER" id="PTHR11474">
    <property type="entry name" value="TYROSINASE FAMILY MEMBER"/>
    <property type="match status" value="1"/>
</dbReference>
<dbReference type="GO" id="GO:0016491">
    <property type="term" value="F:oxidoreductase activity"/>
    <property type="evidence" value="ECO:0007669"/>
    <property type="project" value="InterPro"/>
</dbReference>
<gene>
    <name evidence="4" type="ORF">M409DRAFT_59258</name>
</gene>
<dbReference type="InterPro" id="IPR008922">
    <property type="entry name" value="Di-copper_centre_dom_sf"/>
</dbReference>
<evidence type="ECO:0000313" key="4">
    <source>
        <dbReference type="EMBL" id="KAF2161255.1"/>
    </source>
</evidence>
<accession>A0A6A6C2M9</accession>
<evidence type="ECO:0000259" key="3">
    <source>
        <dbReference type="PROSITE" id="PS00497"/>
    </source>
</evidence>
<protein>
    <recommendedName>
        <fullName evidence="3">Tyrosinase copper-binding domain-containing protein</fullName>
    </recommendedName>
</protein>
<dbReference type="InterPro" id="IPR002227">
    <property type="entry name" value="Tyrosinase_Cu-bd"/>
</dbReference>
<evidence type="ECO:0000256" key="2">
    <source>
        <dbReference type="ARBA" id="ARBA00023008"/>
    </source>
</evidence>
<name>A0A6A6C2M9_ZASCE</name>
<dbReference type="InterPro" id="IPR050316">
    <property type="entry name" value="Tyrosinase/Hemocyanin"/>
</dbReference>
<dbReference type="PANTHER" id="PTHR11474:SF126">
    <property type="entry name" value="TYROSINASE-LIKE PROTEIN TYR-1-RELATED"/>
    <property type="match status" value="1"/>
</dbReference>
<evidence type="ECO:0000256" key="1">
    <source>
        <dbReference type="ARBA" id="ARBA00022723"/>
    </source>
</evidence>
<dbReference type="OrthoDB" id="6132182at2759"/>
<feature type="domain" description="Tyrosinase copper-binding" evidence="3">
    <location>
        <begin position="77"/>
        <end position="94"/>
    </location>
</feature>
<dbReference type="AlphaFoldDB" id="A0A6A6C2M9"/>
<dbReference type="Proteomes" id="UP000799537">
    <property type="component" value="Unassembled WGS sequence"/>
</dbReference>
<dbReference type="GeneID" id="54567408"/>
<reference evidence="4" key="1">
    <citation type="journal article" date="2020" name="Stud. Mycol.">
        <title>101 Dothideomycetes genomes: a test case for predicting lifestyles and emergence of pathogens.</title>
        <authorList>
            <person name="Haridas S."/>
            <person name="Albert R."/>
            <person name="Binder M."/>
            <person name="Bloem J."/>
            <person name="Labutti K."/>
            <person name="Salamov A."/>
            <person name="Andreopoulos B."/>
            <person name="Baker S."/>
            <person name="Barry K."/>
            <person name="Bills G."/>
            <person name="Bluhm B."/>
            <person name="Cannon C."/>
            <person name="Castanera R."/>
            <person name="Culley D."/>
            <person name="Daum C."/>
            <person name="Ezra D."/>
            <person name="Gonzalez J."/>
            <person name="Henrissat B."/>
            <person name="Kuo A."/>
            <person name="Liang C."/>
            <person name="Lipzen A."/>
            <person name="Lutzoni F."/>
            <person name="Magnuson J."/>
            <person name="Mondo S."/>
            <person name="Nolan M."/>
            <person name="Ohm R."/>
            <person name="Pangilinan J."/>
            <person name="Park H.-J."/>
            <person name="Ramirez L."/>
            <person name="Alfaro M."/>
            <person name="Sun H."/>
            <person name="Tritt A."/>
            <person name="Yoshinaga Y."/>
            <person name="Zwiers L.-H."/>
            <person name="Turgeon B."/>
            <person name="Goodwin S."/>
            <person name="Spatafora J."/>
            <person name="Crous P."/>
            <person name="Grigoriev I."/>
        </authorList>
    </citation>
    <scope>NUCLEOTIDE SEQUENCE</scope>
    <source>
        <strain evidence="4">ATCC 36951</strain>
    </source>
</reference>
<dbReference type="EMBL" id="ML993620">
    <property type="protein sequence ID" value="KAF2161255.1"/>
    <property type="molecule type" value="Genomic_DNA"/>
</dbReference>
<sequence length="311" mass="35607">MSLGGLVFKVQHLRQANEERCSNPSIRREWRTLSNPEKLAYIDAVKCLHQSPSRLRQNASSLDDFPWTHQHVGYVAHDSASFFSWHRYFVQIFEDTLRSACAYEGSLPYWDWTLDWQDPFSSPVFDTMTGFGGDGDRQQPSATGVGYCLTEGPLAGSTSRYWDMKEQLHCLARNLSAPSEANWRRNRPDLIERMLDHKDYFDFLLLVEHGPHNTVPNAIGGDFARFVAPAEPLFFLHHGQLDRMWWIWQQKSAKNRQAYSGPASSRSNATASLTDVLPLRGLARDPLVEEIIDTEKGLLCYKYDRTTFGSL</sequence>
<dbReference type="PROSITE" id="PS00497">
    <property type="entry name" value="TYROSINASE_1"/>
    <property type="match status" value="1"/>
</dbReference>